<feature type="region of interest" description="Disordered" evidence="8">
    <location>
        <begin position="97"/>
        <end position="148"/>
    </location>
</feature>
<feature type="compositionally biased region" description="Low complexity" evidence="8">
    <location>
        <begin position="115"/>
        <end position="138"/>
    </location>
</feature>
<comment type="similarity">
    <text evidence="2">Belongs to the MotB family.</text>
</comment>
<comment type="subcellular location">
    <subcellularLocation>
        <location evidence="1">Cell membrane</location>
        <topology evidence="1">Single-pass membrane protein</topology>
    </subcellularLocation>
</comment>
<dbReference type="InterPro" id="IPR050330">
    <property type="entry name" value="Bact_OuterMem_StrucFunc"/>
</dbReference>
<reference evidence="11 12" key="1">
    <citation type="submission" date="2018-02" db="EMBL/GenBank/DDBJ databases">
        <title>novel marine gammaproteobacteria from coastal saline agro ecosystem.</title>
        <authorList>
            <person name="Krishnan R."/>
            <person name="Ramesh Kumar N."/>
        </authorList>
    </citation>
    <scope>NUCLEOTIDE SEQUENCE [LARGE SCALE GENOMIC DNA]</scope>
    <source>
        <strain evidence="11 12">228</strain>
    </source>
</reference>
<organism evidence="11 12">
    <name type="scientific">Proteobacteria bacterium 228</name>
    <dbReference type="NCBI Taxonomy" id="2083153"/>
    <lineage>
        <taxon>Bacteria</taxon>
        <taxon>Pseudomonadati</taxon>
        <taxon>Pseudomonadota</taxon>
    </lineage>
</organism>
<dbReference type="EMBL" id="PRLP01000037">
    <property type="protein sequence ID" value="PPC76936.1"/>
    <property type="molecule type" value="Genomic_DNA"/>
</dbReference>
<dbReference type="Proteomes" id="UP000238196">
    <property type="component" value="Unassembled WGS sequence"/>
</dbReference>
<evidence type="ECO:0000259" key="10">
    <source>
        <dbReference type="PROSITE" id="PS51123"/>
    </source>
</evidence>
<dbReference type="NCBIfam" id="NF006508">
    <property type="entry name" value="PRK08944.1"/>
    <property type="match status" value="1"/>
</dbReference>
<dbReference type="SUPFAM" id="SSF103088">
    <property type="entry name" value="OmpA-like"/>
    <property type="match status" value="1"/>
</dbReference>
<keyword evidence="6 7" id="KW-0472">Membrane</keyword>
<evidence type="ECO:0000256" key="2">
    <source>
        <dbReference type="ARBA" id="ARBA00008914"/>
    </source>
</evidence>
<evidence type="ECO:0000313" key="12">
    <source>
        <dbReference type="Proteomes" id="UP000238196"/>
    </source>
</evidence>
<dbReference type="Gene3D" id="3.30.1330.60">
    <property type="entry name" value="OmpA-like domain"/>
    <property type="match status" value="1"/>
</dbReference>
<accession>A0A2S5KRP9</accession>
<keyword evidence="5 9" id="KW-1133">Transmembrane helix</keyword>
<evidence type="ECO:0000256" key="1">
    <source>
        <dbReference type="ARBA" id="ARBA00004162"/>
    </source>
</evidence>
<feature type="domain" description="OmpA-like" evidence="10">
    <location>
        <begin position="174"/>
        <end position="295"/>
    </location>
</feature>
<dbReference type="CDD" id="cd07185">
    <property type="entry name" value="OmpA_C-like"/>
    <property type="match status" value="1"/>
</dbReference>
<dbReference type="InterPro" id="IPR025713">
    <property type="entry name" value="MotB-like_N_dom"/>
</dbReference>
<evidence type="ECO:0000256" key="8">
    <source>
        <dbReference type="SAM" id="MobiDB-lite"/>
    </source>
</evidence>
<feature type="region of interest" description="Disordered" evidence="8">
    <location>
        <begin position="297"/>
        <end position="322"/>
    </location>
</feature>
<evidence type="ECO:0000256" key="6">
    <source>
        <dbReference type="ARBA" id="ARBA00023136"/>
    </source>
</evidence>
<evidence type="ECO:0000256" key="9">
    <source>
        <dbReference type="SAM" id="Phobius"/>
    </source>
</evidence>
<dbReference type="Pfam" id="PF00691">
    <property type="entry name" value="OmpA"/>
    <property type="match status" value="1"/>
</dbReference>
<dbReference type="PANTHER" id="PTHR30329:SF21">
    <property type="entry name" value="LIPOPROTEIN YIAD-RELATED"/>
    <property type="match status" value="1"/>
</dbReference>
<name>A0A2S5KRP9_9PROT</name>
<proteinExistence type="inferred from homology"/>
<keyword evidence="3" id="KW-1003">Cell membrane</keyword>
<evidence type="ECO:0000256" key="7">
    <source>
        <dbReference type="PROSITE-ProRule" id="PRU00473"/>
    </source>
</evidence>
<evidence type="ECO:0000256" key="4">
    <source>
        <dbReference type="ARBA" id="ARBA00022692"/>
    </source>
</evidence>
<dbReference type="AlphaFoldDB" id="A0A2S5KRP9"/>
<dbReference type="OrthoDB" id="5292153at2"/>
<evidence type="ECO:0000256" key="5">
    <source>
        <dbReference type="ARBA" id="ARBA00022989"/>
    </source>
</evidence>
<dbReference type="InterPro" id="IPR006665">
    <property type="entry name" value="OmpA-like"/>
</dbReference>
<dbReference type="InterPro" id="IPR036737">
    <property type="entry name" value="OmpA-like_sf"/>
</dbReference>
<sequence>MSDDVEECKCKPGLPAWLATFADLMSLMMCFFVLLLSFSEMDVLKYKQIAGSMRAAFGVQNQLQVKDIPKGTSIIAQEFSPGRPEPTPLNEVRQFTTDQTRSTLDVQCAPGRVVNPPEEQNEENNPQASAQQDSQQQSQEDREAQQQTEETAINVASALNAEIAKGSIEVETQEQKIIIRVKEQGSFESGSAAMNYAFVPIMAKIRDVLLGVRGRISIEGHTDNVPIHTALFQSNWALSTARALSVAEELFADGRLDQRRFSVVGYADTHPLAPNNTSANRAANRRVEIVIHQGKDLQSDEPLVTPPPTTNEAVPLAPQEIF</sequence>
<dbReference type="PANTHER" id="PTHR30329">
    <property type="entry name" value="STATOR ELEMENT OF FLAGELLAR MOTOR COMPLEX"/>
    <property type="match status" value="1"/>
</dbReference>
<protein>
    <submittedName>
        <fullName evidence="11">Type VI secretion system protein TssL</fullName>
    </submittedName>
</protein>
<gene>
    <name evidence="11" type="ORF">C4K68_13010</name>
</gene>
<evidence type="ECO:0000256" key="3">
    <source>
        <dbReference type="ARBA" id="ARBA00022475"/>
    </source>
</evidence>
<feature type="transmembrane region" description="Helical" evidence="9">
    <location>
        <begin position="16"/>
        <end position="38"/>
    </location>
</feature>
<evidence type="ECO:0000313" key="11">
    <source>
        <dbReference type="EMBL" id="PPC76936.1"/>
    </source>
</evidence>
<dbReference type="Pfam" id="PF13677">
    <property type="entry name" value="MotB_plug"/>
    <property type="match status" value="1"/>
</dbReference>
<comment type="caution">
    <text evidence="11">The sequence shown here is derived from an EMBL/GenBank/DDBJ whole genome shotgun (WGS) entry which is preliminary data.</text>
</comment>
<dbReference type="GO" id="GO:0005886">
    <property type="term" value="C:plasma membrane"/>
    <property type="evidence" value="ECO:0007669"/>
    <property type="project" value="UniProtKB-SubCell"/>
</dbReference>
<dbReference type="PROSITE" id="PS51123">
    <property type="entry name" value="OMPA_2"/>
    <property type="match status" value="1"/>
</dbReference>
<keyword evidence="4 9" id="KW-0812">Transmembrane</keyword>